<feature type="region of interest" description="Disordered" evidence="1">
    <location>
        <begin position="788"/>
        <end position="832"/>
    </location>
</feature>
<reference evidence="3 4" key="1">
    <citation type="submission" date="2019-12" db="EMBL/GenBank/DDBJ databases">
        <authorList>
            <person name="Floudas D."/>
            <person name="Bentzer J."/>
            <person name="Ahren D."/>
            <person name="Johansson T."/>
            <person name="Persson P."/>
            <person name="Tunlid A."/>
        </authorList>
    </citation>
    <scope>NUCLEOTIDE SEQUENCE [LARGE SCALE GENOMIC DNA]</scope>
    <source>
        <strain evidence="3 4">CBS 102.39</strain>
    </source>
</reference>
<feature type="compositionally biased region" description="Low complexity" evidence="1">
    <location>
        <begin position="602"/>
        <end position="617"/>
    </location>
</feature>
<evidence type="ECO:0000256" key="2">
    <source>
        <dbReference type="SAM" id="Phobius"/>
    </source>
</evidence>
<proteinExistence type="predicted"/>
<evidence type="ECO:0000313" key="4">
    <source>
        <dbReference type="Proteomes" id="UP000521872"/>
    </source>
</evidence>
<feature type="compositionally biased region" description="Polar residues" evidence="1">
    <location>
        <begin position="799"/>
        <end position="810"/>
    </location>
</feature>
<comment type="caution">
    <text evidence="3">The sequence shown here is derived from an EMBL/GenBank/DDBJ whole genome shotgun (WGS) entry which is preliminary data.</text>
</comment>
<feature type="region of interest" description="Disordered" evidence="1">
    <location>
        <begin position="269"/>
        <end position="310"/>
    </location>
</feature>
<feature type="region of interest" description="Disordered" evidence="1">
    <location>
        <begin position="858"/>
        <end position="911"/>
    </location>
</feature>
<sequence length="993" mass="101953">MAQPSQEFPPWLTPSLVQITDAAGAVATETTVVYVPPTYFGPSIPLGSLYVFGGTTEPPTIVLPGESTAVPSQITTTAIPTTTTQLTTTVTPTTTVLTSTSPSTTATPTSVSVSISASSVSVSSSSLSSQSTSVQSSFSFSTTPSTTQSITSSTPTPSNPSIVHSSGLTRGQLVGVIVASILGLIFFFVLALFLFLCLKGRRNRRQFATLTPIDEDYYIVPSGGRLPGEGSPRHSGEEADPFLQQSSSRSRGTAAAAAAGAGVGAAAMTQVPSQAASHNGSNRVPPPNPNATNGSNSSGSTNSNASGFGVLLDRPSLGYLPVMPEQEHEHETVGTPLSPVDMERIAREQVLPDEESHQQYPDEDYIGPYAYSSDLPLPPRLVDPSSIATPLLGAEARPAFVSRPSRLSEKSSFEHENATLMVARRVKAEDLGPRSLSQQSGSSTAGPSSSSNRPSSGLLAALGLSGLANLGIRRMSWFNKNADSPRNSVSTRTHSAERLSEKDVESGRSLLSPDAARAVDSLGQRRGVVGTGPDGLRPHSEVSARSGTSGGTVYHDAASSLIPGTPAPLPRALTPTEGVSMPIPEHAWISSPLSQQHHHQPPHQTQSQPPAYSSPTMPSFPTPPQTDILDMPAPAALNHFSSLSSIKETPTGSSTFSTSKPAPFLPPGLESTIRPVGWSVSSNSTDVDAAEGEGERDLSASGVSFAFRRSFSGLGMDLGAGMGGMNLGMGGAAGLNDAISIDILEEAPPDAELGWRTIAAAAGSGGGLMGPGRRGTFGLYTPAGPGIPSDHGSLHSMASDFSRSLRSTGSAPAARRDLNLSGSVNSTTSSRPSVGAYSVAVSMGSGVSLAHSLVRQGSLSADEGRRGGAGGRSPALSAFGGQRRAGASSGSASREASNGTSEERSAQEEQGSALALHMIPTIGAPPSAHLDTLHDGTPSKHAQTIRSVGSGSTTVGNDTFSTLQAGEGGGRLSPLSMTFSMDLPWAGGLPDEP</sequence>
<name>A0A8H4VL77_9AGAR</name>
<accession>A0A8H4VL77</accession>
<feature type="compositionally biased region" description="Low complexity" evidence="1">
    <location>
        <begin position="877"/>
        <end position="899"/>
    </location>
</feature>
<keyword evidence="2" id="KW-1133">Transmembrane helix</keyword>
<feature type="compositionally biased region" description="Polar residues" evidence="1">
    <location>
        <begin position="940"/>
        <end position="958"/>
    </location>
</feature>
<keyword evidence="2" id="KW-0472">Membrane</keyword>
<feature type="compositionally biased region" description="Polar residues" evidence="1">
    <location>
        <begin position="820"/>
        <end position="832"/>
    </location>
</feature>
<feature type="compositionally biased region" description="Low complexity" evidence="1">
    <location>
        <begin position="290"/>
        <end position="306"/>
    </location>
</feature>
<feature type="region of interest" description="Disordered" evidence="1">
    <location>
        <begin position="429"/>
        <end position="457"/>
    </location>
</feature>
<dbReference type="Proteomes" id="UP000521872">
    <property type="component" value="Unassembled WGS sequence"/>
</dbReference>
<protein>
    <submittedName>
        <fullName evidence="3">Uncharacterized protein</fullName>
    </submittedName>
</protein>
<evidence type="ECO:0000256" key="1">
    <source>
        <dbReference type="SAM" id="MobiDB-lite"/>
    </source>
</evidence>
<evidence type="ECO:0000313" key="3">
    <source>
        <dbReference type="EMBL" id="KAF4613692.1"/>
    </source>
</evidence>
<feature type="compositionally biased region" description="Polar residues" evidence="1">
    <location>
        <begin position="270"/>
        <end position="282"/>
    </location>
</feature>
<feature type="region of interest" description="Disordered" evidence="1">
    <location>
        <begin position="224"/>
        <end position="256"/>
    </location>
</feature>
<keyword evidence="2" id="KW-0812">Transmembrane</keyword>
<feature type="compositionally biased region" description="Polar residues" evidence="1">
    <location>
        <begin position="480"/>
        <end position="493"/>
    </location>
</feature>
<feature type="region of interest" description="Disordered" evidence="1">
    <location>
        <begin position="645"/>
        <end position="667"/>
    </location>
</feature>
<feature type="region of interest" description="Disordered" evidence="1">
    <location>
        <begin position="136"/>
        <end position="163"/>
    </location>
</feature>
<feature type="transmembrane region" description="Helical" evidence="2">
    <location>
        <begin position="173"/>
        <end position="198"/>
    </location>
</feature>
<dbReference type="EMBL" id="JAACJL010000045">
    <property type="protein sequence ID" value="KAF4613692.1"/>
    <property type="molecule type" value="Genomic_DNA"/>
</dbReference>
<feature type="compositionally biased region" description="Polar residues" evidence="1">
    <location>
        <begin position="645"/>
        <end position="660"/>
    </location>
</feature>
<feature type="region of interest" description="Disordered" evidence="1">
    <location>
        <begin position="926"/>
        <end position="958"/>
    </location>
</feature>
<gene>
    <name evidence="3" type="ORF">D9613_008032</name>
</gene>
<feature type="compositionally biased region" description="Low complexity" evidence="1">
    <location>
        <begin position="437"/>
        <end position="457"/>
    </location>
</feature>
<dbReference type="AlphaFoldDB" id="A0A8H4VL77"/>
<feature type="compositionally biased region" description="Low complexity" evidence="1">
    <location>
        <begin position="136"/>
        <end position="156"/>
    </location>
</feature>
<keyword evidence="4" id="KW-1185">Reference proteome</keyword>
<feature type="compositionally biased region" description="Basic and acidic residues" evidence="1">
    <location>
        <begin position="494"/>
        <end position="506"/>
    </location>
</feature>
<feature type="region of interest" description="Disordered" evidence="1">
    <location>
        <begin position="480"/>
        <end position="631"/>
    </location>
</feature>
<organism evidence="3 4">
    <name type="scientific">Agrocybe pediades</name>
    <dbReference type="NCBI Taxonomy" id="84607"/>
    <lineage>
        <taxon>Eukaryota</taxon>
        <taxon>Fungi</taxon>
        <taxon>Dikarya</taxon>
        <taxon>Basidiomycota</taxon>
        <taxon>Agaricomycotina</taxon>
        <taxon>Agaricomycetes</taxon>
        <taxon>Agaricomycetidae</taxon>
        <taxon>Agaricales</taxon>
        <taxon>Agaricineae</taxon>
        <taxon>Strophariaceae</taxon>
        <taxon>Agrocybe</taxon>
    </lineage>
</organism>